<accession>A0A9D6V8R7</accession>
<name>A0A9D6V8R7_9BACT</name>
<evidence type="ECO:0000256" key="3">
    <source>
        <dbReference type="ARBA" id="ARBA00022679"/>
    </source>
</evidence>
<dbReference type="Pfam" id="PF24125">
    <property type="entry name" value="Cds6_C"/>
    <property type="match status" value="2"/>
</dbReference>
<feature type="region of interest" description="Disordered" evidence="8">
    <location>
        <begin position="452"/>
        <end position="488"/>
    </location>
</feature>
<dbReference type="InterPro" id="IPR038063">
    <property type="entry name" value="Transpep_catalytic_dom"/>
</dbReference>
<dbReference type="SUPFAM" id="SSF141523">
    <property type="entry name" value="L,D-transpeptidase catalytic domain-like"/>
    <property type="match status" value="1"/>
</dbReference>
<feature type="active site" description="Nucleophile" evidence="7">
    <location>
        <position position="165"/>
    </location>
</feature>
<dbReference type="GO" id="GO:0071555">
    <property type="term" value="P:cell wall organization"/>
    <property type="evidence" value="ECO:0007669"/>
    <property type="project" value="UniProtKB-UniRule"/>
</dbReference>
<dbReference type="Proteomes" id="UP000807825">
    <property type="component" value="Unassembled WGS sequence"/>
</dbReference>
<dbReference type="GO" id="GO:0016740">
    <property type="term" value="F:transferase activity"/>
    <property type="evidence" value="ECO:0007669"/>
    <property type="project" value="UniProtKB-KW"/>
</dbReference>
<evidence type="ECO:0000256" key="5">
    <source>
        <dbReference type="ARBA" id="ARBA00022984"/>
    </source>
</evidence>
<dbReference type="PANTHER" id="PTHR36699:SF1">
    <property type="entry name" value="L,D-TRANSPEPTIDASE YAFK-RELATED"/>
    <property type="match status" value="1"/>
</dbReference>
<dbReference type="Gene3D" id="2.40.440.10">
    <property type="entry name" value="L,D-transpeptidase catalytic domain-like"/>
    <property type="match status" value="1"/>
</dbReference>
<evidence type="ECO:0000256" key="6">
    <source>
        <dbReference type="ARBA" id="ARBA00023316"/>
    </source>
</evidence>
<dbReference type="GO" id="GO:0008360">
    <property type="term" value="P:regulation of cell shape"/>
    <property type="evidence" value="ECO:0007669"/>
    <property type="project" value="UniProtKB-UniRule"/>
</dbReference>
<comment type="pathway">
    <text evidence="1 7">Cell wall biogenesis; peptidoglycan biosynthesis.</text>
</comment>
<sequence length="617" mass="70186">MLAIKPKKLGVPGSDMRAKKLLTLMVLVITLWSAGTCFGDPLYPVALMNWMVEGTFHALIVDKSQQRLTVWRIKDGEPSMVESYRCSTGESDGDKWVRGDMRTPEGVYFFCSMIDGRSLPTKYGFWAFTTDYPNFVDRRRGKNGDGIWLHGRDKPLAEKPDSNGCIALENQDLVKVSRFIRLQSTPMIVVEKMIMAPRSTIIERERHLREFIDTWRKAWESRDLDAYMSHYSPNFQSAWLDYRGWKEKKRKLTGRYSRIKVKLGNVYLYRQDGIVTSIFSQSYSSDGFHSTGIKVLYLVPNGQKYSIYAEDYHQAVDDPFPVAPLLVKAGVDPGAVASDKSDFRIRLVSTDEPEQTQQGETENPKPSAPSRGVMLDRIAQGSAKEPVTPAIQSNEKVSEECRADRLLVARLEPTETSTSTDFPKHISERQPFVHAGRREAFVQLQKDGNIGNGLTAAVKGPSSNPVAETREENWPEMQASADSAARNHTEIDKKRVNEFLAKWKSAWEQKKLDSFMKMYHPDFEQGAMKYSALLKSKKSFFRKYTAIRVELDRVEIRKEKGRQIVRFVQSFQGDNYRDKGWKSMVLDDDKDKGLRIVSEGWTSISGPSSDTGSKSPQ</sequence>
<evidence type="ECO:0000313" key="11">
    <source>
        <dbReference type="Proteomes" id="UP000807825"/>
    </source>
</evidence>
<evidence type="ECO:0000256" key="7">
    <source>
        <dbReference type="PROSITE-ProRule" id="PRU01373"/>
    </source>
</evidence>
<evidence type="ECO:0000256" key="4">
    <source>
        <dbReference type="ARBA" id="ARBA00022960"/>
    </source>
</evidence>
<feature type="domain" description="L,D-TPase catalytic" evidence="9">
    <location>
        <begin position="57"/>
        <end position="190"/>
    </location>
</feature>
<keyword evidence="5 7" id="KW-0573">Peptidoglycan synthesis</keyword>
<comment type="similarity">
    <text evidence="2">Belongs to the YkuD family.</text>
</comment>
<dbReference type="AlphaFoldDB" id="A0A9D6V8R7"/>
<gene>
    <name evidence="10" type="ORF">HY912_16355</name>
</gene>
<feature type="compositionally biased region" description="Polar residues" evidence="8">
    <location>
        <begin position="600"/>
        <end position="617"/>
    </location>
</feature>
<dbReference type="Pfam" id="PF03734">
    <property type="entry name" value="YkuD"/>
    <property type="match status" value="1"/>
</dbReference>
<organism evidence="10 11">
    <name type="scientific">Desulfomonile tiedjei</name>
    <dbReference type="NCBI Taxonomy" id="2358"/>
    <lineage>
        <taxon>Bacteria</taxon>
        <taxon>Pseudomonadati</taxon>
        <taxon>Thermodesulfobacteriota</taxon>
        <taxon>Desulfomonilia</taxon>
        <taxon>Desulfomonilales</taxon>
        <taxon>Desulfomonilaceae</taxon>
        <taxon>Desulfomonile</taxon>
    </lineage>
</organism>
<evidence type="ECO:0000256" key="2">
    <source>
        <dbReference type="ARBA" id="ARBA00005992"/>
    </source>
</evidence>
<evidence type="ECO:0000259" key="9">
    <source>
        <dbReference type="PROSITE" id="PS52029"/>
    </source>
</evidence>
<dbReference type="InterPro" id="IPR005490">
    <property type="entry name" value="LD_TPept_cat_dom"/>
</dbReference>
<dbReference type="InterPro" id="IPR056203">
    <property type="entry name" value="Cds6_C"/>
</dbReference>
<dbReference type="EMBL" id="JACRDE010000425">
    <property type="protein sequence ID" value="MBI5251062.1"/>
    <property type="molecule type" value="Genomic_DNA"/>
</dbReference>
<keyword evidence="3" id="KW-0808">Transferase</keyword>
<dbReference type="SUPFAM" id="SSF54427">
    <property type="entry name" value="NTF2-like"/>
    <property type="match status" value="2"/>
</dbReference>
<dbReference type="PROSITE" id="PS52029">
    <property type="entry name" value="LD_TPASE"/>
    <property type="match status" value="1"/>
</dbReference>
<comment type="caution">
    <text evidence="10">The sequence shown here is derived from an EMBL/GenBank/DDBJ whole genome shotgun (WGS) entry which is preliminary data.</text>
</comment>
<feature type="region of interest" description="Disordered" evidence="8">
    <location>
        <begin position="350"/>
        <end position="372"/>
    </location>
</feature>
<protein>
    <submittedName>
        <fullName evidence="10">L,D-transpeptidase family protein</fullName>
    </submittedName>
</protein>
<keyword evidence="6 7" id="KW-0961">Cell wall biogenesis/degradation</keyword>
<evidence type="ECO:0000313" key="10">
    <source>
        <dbReference type="EMBL" id="MBI5251062.1"/>
    </source>
</evidence>
<evidence type="ECO:0000256" key="8">
    <source>
        <dbReference type="SAM" id="MobiDB-lite"/>
    </source>
</evidence>
<dbReference type="InterPro" id="IPR032710">
    <property type="entry name" value="NTF2-like_dom_sf"/>
</dbReference>
<dbReference type="CDD" id="cd16913">
    <property type="entry name" value="YkuD_like"/>
    <property type="match status" value="1"/>
</dbReference>
<dbReference type="Gene3D" id="3.10.450.50">
    <property type="match status" value="1"/>
</dbReference>
<feature type="active site" description="Proton donor/acceptor" evidence="7">
    <location>
        <position position="150"/>
    </location>
</feature>
<dbReference type="GO" id="GO:0009252">
    <property type="term" value="P:peptidoglycan biosynthetic process"/>
    <property type="evidence" value="ECO:0007669"/>
    <property type="project" value="UniProtKB-KW"/>
</dbReference>
<keyword evidence="4 7" id="KW-0133">Cell shape</keyword>
<dbReference type="GO" id="GO:0004180">
    <property type="term" value="F:carboxypeptidase activity"/>
    <property type="evidence" value="ECO:0007669"/>
    <property type="project" value="UniProtKB-ARBA"/>
</dbReference>
<proteinExistence type="inferred from homology"/>
<reference evidence="10" key="1">
    <citation type="submission" date="2020-07" db="EMBL/GenBank/DDBJ databases">
        <title>Huge and variable diversity of episymbiotic CPR bacteria and DPANN archaea in groundwater ecosystems.</title>
        <authorList>
            <person name="He C.Y."/>
            <person name="Keren R."/>
            <person name="Whittaker M."/>
            <person name="Farag I.F."/>
            <person name="Doudna J."/>
            <person name="Cate J.H.D."/>
            <person name="Banfield J.F."/>
        </authorList>
    </citation>
    <scope>NUCLEOTIDE SEQUENCE</scope>
    <source>
        <strain evidence="10">NC_groundwater_1664_Pr3_B-0.1um_52_9</strain>
    </source>
</reference>
<evidence type="ECO:0000256" key="1">
    <source>
        <dbReference type="ARBA" id="ARBA00004752"/>
    </source>
</evidence>
<feature type="region of interest" description="Disordered" evidence="8">
    <location>
        <begin position="598"/>
        <end position="617"/>
    </location>
</feature>
<dbReference type="PANTHER" id="PTHR36699">
    <property type="entry name" value="LD-TRANSPEPTIDASE"/>
    <property type="match status" value="1"/>
</dbReference>